<evidence type="ECO:0000313" key="2">
    <source>
        <dbReference type="EMBL" id="RDR28709.1"/>
    </source>
</evidence>
<gene>
    <name evidence="2" type="ORF">C4A13_01037</name>
</gene>
<dbReference type="RefSeq" id="WP_181883049.1">
    <property type="nucleotide sequence ID" value="NZ_QONN01000079.1"/>
</dbReference>
<accession>A0A370VBD9</accession>
<dbReference type="Proteomes" id="UP000254454">
    <property type="component" value="Unassembled WGS sequence"/>
</dbReference>
<name>A0A370VBD9_9ESCH</name>
<organism evidence="2 3">
    <name type="scientific">Escherichia marmotae</name>
    <dbReference type="NCBI Taxonomy" id="1499973"/>
    <lineage>
        <taxon>Bacteria</taxon>
        <taxon>Pseudomonadati</taxon>
        <taxon>Pseudomonadota</taxon>
        <taxon>Gammaproteobacteria</taxon>
        <taxon>Enterobacterales</taxon>
        <taxon>Enterobacteriaceae</taxon>
        <taxon>Escherichia</taxon>
    </lineage>
</organism>
<proteinExistence type="predicted"/>
<comment type="caution">
    <text evidence="2">The sequence shown here is derived from an EMBL/GenBank/DDBJ whole genome shotgun (WGS) entry which is preliminary data.</text>
</comment>
<protein>
    <submittedName>
        <fullName evidence="2">KAP family P-loop domain protein</fullName>
    </submittedName>
</protein>
<dbReference type="AlphaFoldDB" id="A0A370VBD9"/>
<reference evidence="2 3" key="1">
    <citation type="submission" date="2018-06" db="EMBL/GenBank/DDBJ databases">
        <title>Recombination Drives Gene Content and Phenotype Evolution in Wild Type E. coli Strains.</title>
        <authorList>
            <person name="Field C.M."/>
            <person name="Silander O.K."/>
            <person name="Van Nimwegen E."/>
        </authorList>
    </citation>
    <scope>NUCLEOTIDE SEQUENCE [LARGE SCALE GENOMIC DNA]</scope>
    <source>
        <strain evidence="2 3">SC344</strain>
    </source>
</reference>
<dbReference type="InterPro" id="IPR027417">
    <property type="entry name" value="P-loop_NTPase"/>
</dbReference>
<dbReference type="Pfam" id="PF07693">
    <property type="entry name" value="KAP_NTPase"/>
    <property type="match status" value="1"/>
</dbReference>
<feature type="domain" description="KAP NTPase" evidence="1">
    <location>
        <begin position="24"/>
        <end position="321"/>
    </location>
</feature>
<dbReference type="InterPro" id="IPR011646">
    <property type="entry name" value="KAP_P-loop"/>
</dbReference>
<dbReference type="Gene3D" id="3.40.50.300">
    <property type="entry name" value="P-loop containing nucleotide triphosphate hydrolases"/>
    <property type="match status" value="1"/>
</dbReference>
<evidence type="ECO:0000313" key="3">
    <source>
        <dbReference type="Proteomes" id="UP000254454"/>
    </source>
</evidence>
<dbReference type="EMBL" id="QONO01000026">
    <property type="protein sequence ID" value="RDR28709.1"/>
    <property type="molecule type" value="Genomic_DNA"/>
</dbReference>
<evidence type="ECO:0000259" key="1">
    <source>
        <dbReference type="Pfam" id="PF07693"/>
    </source>
</evidence>
<sequence length="432" mass="49853">MRLTVPEIDCNDGFTVENDIFKRKSLSNQIENIISNCDDESLVIALNDKWGNGKTTFLKMWEAQINNDDKFKVVYFDAFKNDFQNDPFIAVASHIYSLIEDSASKKNYLNATKKVASVLLKTSLKVGVNALTLGMVKDSAIEDFSTDISTAINDPLEKWIEEKVTQLDEENKTIEHFRTTLSEIAGDKKLIFIIDELDRARPNYSLELLEKIKHVFSTKNIFFVLSIDKEQFTNIIQKTYGNIDADVYLNKFIHLWFSLPNEISEEGNSKSLYQYMKYINKKILDRDLIMNTSIEILTYLLHENNLSLRDVERCYSLLLICNSSAQTGYDNFLQTGIAITCFLKLRNEKILGQILNKTITKEKLLEELNIKLTSDNDYEIYNMIIKAINTEYMTYQEYNKAIRENDANIFKGLFSQPKTISFAIGLLNNVEM</sequence>
<dbReference type="SUPFAM" id="SSF52540">
    <property type="entry name" value="P-loop containing nucleoside triphosphate hydrolases"/>
    <property type="match status" value="1"/>
</dbReference>